<dbReference type="PANTHER" id="PTHR31151">
    <property type="entry name" value="PROLINE-TRNA LIGASE (DUF1680)"/>
    <property type="match status" value="1"/>
</dbReference>
<dbReference type="InterPro" id="IPR012878">
    <property type="entry name" value="Beta-AFase-like_GH127_cat"/>
</dbReference>
<evidence type="ECO:0008006" key="6">
    <source>
        <dbReference type="Google" id="ProtNLM"/>
    </source>
</evidence>
<feature type="domain" description="Non-reducing end beta-L-arabinofuranosidase-like GH127 catalytic" evidence="2">
    <location>
        <begin position="98"/>
        <end position="432"/>
    </location>
</feature>
<keyword evidence="1" id="KW-0732">Signal</keyword>
<dbReference type="EMBL" id="SZVO01000008">
    <property type="protein sequence ID" value="TKT90971.1"/>
    <property type="molecule type" value="Genomic_DNA"/>
</dbReference>
<evidence type="ECO:0000313" key="5">
    <source>
        <dbReference type="Proteomes" id="UP000304900"/>
    </source>
</evidence>
<dbReference type="SUPFAM" id="SSF48208">
    <property type="entry name" value="Six-hairpin glycosidases"/>
    <property type="match status" value="1"/>
</dbReference>
<feature type="chain" id="PRO_5020292973" description="DUF1680 family protein" evidence="1">
    <location>
        <begin position="30"/>
        <end position="685"/>
    </location>
</feature>
<keyword evidence="5" id="KW-1185">Reference proteome</keyword>
<feature type="signal peptide" evidence="1">
    <location>
        <begin position="1"/>
        <end position="29"/>
    </location>
</feature>
<dbReference type="Pfam" id="PF20736">
    <property type="entry name" value="Glyco_hydro127M"/>
    <property type="match status" value="1"/>
</dbReference>
<reference evidence="4 5" key="1">
    <citation type="submission" date="2019-05" db="EMBL/GenBank/DDBJ databases">
        <title>Dyadobacter AR-3-8 sp. nov., isolated from arctic soil.</title>
        <authorList>
            <person name="Chaudhary D.K."/>
        </authorList>
    </citation>
    <scope>NUCLEOTIDE SEQUENCE [LARGE SCALE GENOMIC DNA]</scope>
    <source>
        <strain evidence="4 5">AR-3-8</strain>
    </source>
</reference>
<evidence type="ECO:0000259" key="3">
    <source>
        <dbReference type="Pfam" id="PF20736"/>
    </source>
</evidence>
<accession>A0A4U6D478</accession>
<proteinExistence type="predicted"/>
<gene>
    <name evidence="4" type="ORF">FDK13_18605</name>
</gene>
<dbReference type="Pfam" id="PF07944">
    <property type="entry name" value="Beta-AFase-like_GH127_cat"/>
    <property type="match status" value="1"/>
</dbReference>
<feature type="domain" description="Non-reducing end beta-L-arabinofuranosidase-like GH127 middle" evidence="3">
    <location>
        <begin position="449"/>
        <end position="540"/>
    </location>
</feature>
<dbReference type="OrthoDB" id="9757939at2"/>
<dbReference type="GO" id="GO:0005975">
    <property type="term" value="P:carbohydrate metabolic process"/>
    <property type="evidence" value="ECO:0007669"/>
    <property type="project" value="InterPro"/>
</dbReference>
<organism evidence="4 5">
    <name type="scientific">Dyadobacter frigoris</name>
    <dbReference type="NCBI Taxonomy" id="2576211"/>
    <lineage>
        <taxon>Bacteria</taxon>
        <taxon>Pseudomonadati</taxon>
        <taxon>Bacteroidota</taxon>
        <taxon>Cytophagia</taxon>
        <taxon>Cytophagales</taxon>
        <taxon>Spirosomataceae</taxon>
        <taxon>Dyadobacter</taxon>
    </lineage>
</organism>
<dbReference type="InterPro" id="IPR008928">
    <property type="entry name" value="6-hairpin_glycosidase_sf"/>
</dbReference>
<dbReference type="InterPro" id="IPR049046">
    <property type="entry name" value="Beta-AFase-like_GH127_middle"/>
</dbReference>
<name>A0A4U6D478_9BACT</name>
<dbReference type="PANTHER" id="PTHR31151:SF0">
    <property type="entry name" value="PROLINE-TRNA LIGASE (DUF1680)"/>
    <property type="match status" value="1"/>
</dbReference>
<dbReference type="Proteomes" id="UP000304900">
    <property type="component" value="Unassembled WGS sequence"/>
</dbReference>
<dbReference type="AlphaFoldDB" id="A0A4U6D478"/>
<evidence type="ECO:0000256" key="1">
    <source>
        <dbReference type="SAM" id="SignalP"/>
    </source>
</evidence>
<dbReference type="RefSeq" id="WP_137341514.1">
    <property type="nucleotide sequence ID" value="NZ_SZVO01000008.1"/>
</dbReference>
<protein>
    <recommendedName>
        <fullName evidence="6">DUF1680 family protein</fullName>
    </recommendedName>
</protein>
<sequence length="685" mass="78272">MSLYISAQKAAKFSLLIASLYFTSTQVSAQKVKSATSFLESQPYHQLPLNAIKPKGWLRDQLEIMRDGTTGHLDEVYAKVKNDNGWLGGKGDGWEETPYWLDGAVPLAYLLDDKVVKDKVLQYINWTIDRQRPSGYFGPITKEERENKTVITPGNCSAGEDWWPKMVMLKVIRQYYLASNDPRVIPFMNRFFKYQLQSLKTCPINKWSEWAESRGADNIMIAQWLYSINHDKSLIELANLIESQSYQWSEWFGGRTWAINAATQQNDEHWMRRHAVNVAMGLKSPSMNYQRTKNPKYLNQLKTGFNDLMTLHGLPMGVFSGDEDIHGNAPTQGVELCAITEAMFSLEEIIGITGDIQYMDALERMTFNALPTQTTDDYNAKQYFQVANQVQISRGVFDFSLPFEREMNNVLGMKSGYTCCLANMHQGWTKFASHLWYGTSANGLAALEYSPNEITSKVGKTNTEISIKEITNFPFDDKINFEFTTKEDVSFPLQLRIPTWCKEAVLTLNGKELKREKGGQVITLNRIWKNDDKLTLEFPMEMTTSNWGKNSRTIERGPLVYALKLEEKWEKGNEKNEGDYFSVYPKSDWNYGLLESIVKDPKSNLTVVVKPISEKFVWNLAHAPIEITASGKKIPNWKVVDGLARQPVTDRTGIYRGEVDEKTEKITLVPYGFTKVRIVAFPVVK</sequence>
<comment type="caution">
    <text evidence="4">The sequence shown here is derived from an EMBL/GenBank/DDBJ whole genome shotgun (WGS) entry which is preliminary data.</text>
</comment>
<evidence type="ECO:0000313" key="4">
    <source>
        <dbReference type="EMBL" id="TKT90971.1"/>
    </source>
</evidence>
<evidence type="ECO:0000259" key="2">
    <source>
        <dbReference type="Pfam" id="PF07944"/>
    </source>
</evidence>